<dbReference type="InterPro" id="IPR033720">
    <property type="entry name" value="EFTU_2"/>
</dbReference>
<dbReference type="Gene3D" id="2.40.30.10">
    <property type="entry name" value="Translation factors"/>
    <property type="match status" value="2"/>
</dbReference>
<gene>
    <name evidence="13" type="ORF">PICMEDRAFT_71455</name>
</gene>
<dbReference type="PANTHER" id="PTHR43721:SF36">
    <property type="entry name" value="ELONGATION FACTOR TU, MITOCHONDRIAL"/>
    <property type="match status" value="1"/>
</dbReference>
<dbReference type="NCBIfam" id="TIGR00231">
    <property type="entry name" value="small_GTP"/>
    <property type="match status" value="1"/>
</dbReference>
<sequence>MTSDEDISMTNNSDDKSSANLADLHEFTNVAHPAHSTKVPPPPPPPRHPTQPLSPDSAPPSYTSLNDDFKEFPNHLMARPKTNIFLDTEIREKLTSSLNQYNPAIESTADAEQISVDDYMSNKSDFYTEISKMVRKQNEFGVLLPLRSDLFESYLAAFLMVLSQIPKFSNLILKHEFLLLGYKPNWWNREKCSDNPLLLQEVQRLIAFLNGNSNRSFASLFNIINCANKLVNEEIESGSDFQNFIMGNIVTSVSSIDPSSKKPLEDMFKVVGGYNTDVSSGEEEYYNIPITNDDLCPDLYQTIHRQFFQDDNDSFSDRIFLHTLPDVLTIVFEPGMNNLAGGFKVEEKFYPQIYSLEHSDILLKVDNELQSIKLRQRDLIQETFQLRAFNGKSVQRLLAETSKHLKSESIKFGEEELEFEEQGGESGKKGNLNVCSEKDKYSAAGQSIEMILSHVGDVLKRSTEEIKTLNERTAILQASKYNIDKLLDSTAKATFEPWVLTGVILNPVQFYYREKKSNDWVGISISFETCKSYTTSRLSFDDIQSLAKKYTEYDFGEGMVLVYVRESVFYTGEFSPLNHTLQSFIDKDNAKLKEQMDILTRNDFSDFYEAKSTVSSSNSSVVETSQNVANVPRFAPRAAVRFASFDRSKPHVNIGTIGHVDHGKTTLTAAITKVLSENGGADFLDYSSIDKAPEERARGITISTAHVEYETGKRHYSHVDCPGHQDYIKNMITGAAQMDGAIIVVAATDGQMPQTKEHLLLARQVGVQHLVVFVNKCDTIDDPEMLELVEMEMRELLSEYGFDGDNTPVIMGSALMALEGKKPEIGKESIMKLMDSVDTWIPTPQRDLEKPFLLPIDEVFSISGRGTVVSGTVERGTLKKGEEIEIVGGKDGAVKTTVTGIEMYHKELDQAQAGDTPGILLRGVKREQVKRGQILAKPGSVKAYKKFLASLYILTKEEGGRHTPFSENYRPQMYIRTTNVNVTLKFPDTEEDHSKQVAPGDNIEMVVELLYPVVLEVGQRFNLRESGKTVGTGMITRVYEE</sequence>
<dbReference type="EMBL" id="KV454002">
    <property type="protein sequence ID" value="ODQ47380.1"/>
    <property type="molecule type" value="Genomic_DNA"/>
</dbReference>
<dbReference type="PROSITE" id="PS00301">
    <property type="entry name" value="G_TR_1"/>
    <property type="match status" value="1"/>
</dbReference>
<dbReference type="PRINTS" id="PR00315">
    <property type="entry name" value="ELONGATNFCT"/>
</dbReference>
<evidence type="ECO:0000256" key="10">
    <source>
        <dbReference type="RuleBase" id="RU004061"/>
    </source>
</evidence>
<dbReference type="STRING" id="763406.A0A1E3NMM9"/>
<dbReference type="InterPro" id="IPR041709">
    <property type="entry name" value="EF-Tu_GTP-bd"/>
</dbReference>
<dbReference type="Pfam" id="PF03143">
    <property type="entry name" value="GTP_EFTU_D3"/>
    <property type="match status" value="1"/>
</dbReference>
<evidence type="ECO:0000256" key="4">
    <source>
        <dbReference type="ARBA" id="ARBA00022768"/>
    </source>
</evidence>
<evidence type="ECO:0000259" key="12">
    <source>
        <dbReference type="PROSITE" id="PS51722"/>
    </source>
</evidence>
<proteinExistence type="inferred from homology"/>
<dbReference type="Gene3D" id="3.40.50.300">
    <property type="entry name" value="P-loop containing nucleotide triphosphate hydrolases"/>
    <property type="match status" value="1"/>
</dbReference>
<feature type="domain" description="Tr-type G" evidence="12">
    <location>
        <begin position="649"/>
        <end position="845"/>
    </location>
</feature>
<keyword evidence="3" id="KW-0547">Nucleotide-binding</keyword>
<dbReference type="SUPFAM" id="SSF50465">
    <property type="entry name" value="EF-Tu/eEF-1alpha/eIF2-gamma C-terminal domain"/>
    <property type="match status" value="1"/>
</dbReference>
<dbReference type="NCBIfam" id="NF000766">
    <property type="entry name" value="PRK00049.1"/>
    <property type="match status" value="1"/>
</dbReference>
<dbReference type="FunFam" id="3.40.50.300:FF:000003">
    <property type="entry name" value="Elongation factor Tu"/>
    <property type="match status" value="1"/>
</dbReference>
<evidence type="ECO:0000256" key="1">
    <source>
        <dbReference type="ARBA" id="ARBA00004173"/>
    </source>
</evidence>
<comment type="function">
    <text evidence="9">G-protein that, in its active GTP-bound form, binds to and delivers aminoacyl-tRNA to the A-site of ribosomes during protein biosynthesis. In the presence of a correct codon-anticodon match between the aminoacyl-tRNA and the A-site codon of the ribosome-bound mRNA, the ribosome acts as a GTPase activator and the GTP is hydrolyzed. The inactive GDP-bound form leaves the ribosome and must be recycled before binding another molecule of aminoacyl-tRNA. Required for mitochondrial protein biosynthesis and maintenance of mitochondrial DNA.</text>
</comment>
<dbReference type="NCBIfam" id="NF009372">
    <property type="entry name" value="PRK12735.1"/>
    <property type="match status" value="1"/>
</dbReference>
<dbReference type="SUPFAM" id="SSF52540">
    <property type="entry name" value="P-loop containing nucleoside triphosphate hydrolases"/>
    <property type="match status" value="1"/>
</dbReference>
<dbReference type="GO" id="GO:0003746">
    <property type="term" value="F:translation elongation factor activity"/>
    <property type="evidence" value="ECO:0007669"/>
    <property type="project" value="UniProtKB-KW"/>
</dbReference>
<dbReference type="InterPro" id="IPR009001">
    <property type="entry name" value="Transl_elong_EF1A/Init_IF2_C"/>
</dbReference>
<dbReference type="SUPFAM" id="SSF50447">
    <property type="entry name" value="Translation proteins"/>
    <property type="match status" value="1"/>
</dbReference>
<dbReference type="OrthoDB" id="2067at2759"/>
<reference evidence="13 14" key="1">
    <citation type="journal article" date="2016" name="Proc. Natl. Acad. Sci. U.S.A.">
        <title>Comparative genomics of biotechnologically important yeasts.</title>
        <authorList>
            <person name="Riley R."/>
            <person name="Haridas S."/>
            <person name="Wolfe K.H."/>
            <person name="Lopes M.R."/>
            <person name="Hittinger C.T."/>
            <person name="Goeker M."/>
            <person name="Salamov A.A."/>
            <person name="Wisecaver J.H."/>
            <person name="Long T.M."/>
            <person name="Calvey C.H."/>
            <person name="Aerts A.L."/>
            <person name="Barry K.W."/>
            <person name="Choi C."/>
            <person name="Clum A."/>
            <person name="Coughlan A.Y."/>
            <person name="Deshpande S."/>
            <person name="Douglass A.P."/>
            <person name="Hanson S.J."/>
            <person name="Klenk H.-P."/>
            <person name="LaButti K.M."/>
            <person name="Lapidus A."/>
            <person name="Lindquist E.A."/>
            <person name="Lipzen A.M."/>
            <person name="Meier-Kolthoff J.P."/>
            <person name="Ohm R.A."/>
            <person name="Otillar R.P."/>
            <person name="Pangilinan J.L."/>
            <person name="Peng Y."/>
            <person name="Rokas A."/>
            <person name="Rosa C.A."/>
            <person name="Scheuner C."/>
            <person name="Sibirny A.A."/>
            <person name="Slot J.C."/>
            <person name="Stielow J.B."/>
            <person name="Sun H."/>
            <person name="Kurtzman C.P."/>
            <person name="Blackwell M."/>
            <person name="Grigoriev I.V."/>
            <person name="Jeffries T.W."/>
        </authorList>
    </citation>
    <scope>NUCLEOTIDE SEQUENCE [LARGE SCALE GENOMIC DNA]</scope>
    <source>
        <strain evidence="13 14">NRRL Y-2026</strain>
    </source>
</reference>
<organism evidence="13 14">
    <name type="scientific">Pichia membranifaciens NRRL Y-2026</name>
    <dbReference type="NCBI Taxonomy" id="763406"/>
    <lineage>
        <taxon>Eukaryota</taxon>
        <taxon>Fungi</taxon>
        <taxon>Dikarya</taxon>
        <taxon>Ascomycota</taxon>
        <taxon>Saccharomycotina</taxon>
        <taxon>Pichiomycetes</taxon>
        <taxon>Pichiales</taxon>
        <taxon>Pichiaceae</taxon>
        <taxon>Pichia</taxon>
    </lineage>
</organism>
<evidence type="ECO:0000313" key="14">
    <source>
        <dbReference type="Proteomes" id="UP000094455"/>
    </source>
</evidence>
<dbReference type="NCBIfam" id="TIGR00485">
    <property type="entry name" value="EF-Tu"/>
    <property type="match status" value="1"/>
</dbReference>
<dbReference type="GO" id="GO:0070125">
    <property type="term" value="P:mitochondrial translational elongation"/>
    <property type="evidence" value="ECO:0007669"/>
    <property type="project" value="TreeGrafter"/>
</dbReference>
<name>A0A1E3NMM9_9ASCO</name>
<comment type="subcellular location">
    <subcellularLocation>
        <location evidence="1">Mitochondrion</location>
    </subcellularLocation>
</comment>
<evidence type="ECO:0000313" key="13">
    <source>
        <dbReference type="EMBL" id="ODQ47380.1"/>
    </source>
</evidence>
<evidence type="ECO:0000256" key="8">
    <source>
        <dbReference type="ARBA" id="ARBA00023134"/>
    </source>
</evidence>
<dbReference type="PANTHER" id="PTHR43721">
    <property type="entry name" value="ELONGATION FACTOR TU-RELATED"/>
    <property type="match status" value="1"/>
</dbReference>
<dbReference type="Pfam" id="PF03144">
    <property type="entry name" value="GTP_EFTU_D2"/>
    <property type="match status" value="1"/>
</dbReference>
<dbReference type="InterPro" id="IPR005225">
    <property type="entry name" value="Small_GTP-bd"/>
</dbReference>
<dbReference type="GO" id="GO:0003924">
    <property type="term" value="F:GTPase activity"/>
    <property type="evidence" value="ECO:0007669"/>
    <property type="project" value="InterPro"/>
</dbReference>
<keyword evidence="14" id="KW-1185">Reference proteome</keyword>
<keyword evidence="6" id="KW-0809">Transit peptide</keyword>
<keyword evidence="7" id="KW-0496">Mitochondrion</keyword>
<feature type="compositionally biased region" description="Pro residues" evidence="11">
    <location>
        <begin position="39"/>
        <end position="49"/>
    </location>
</feature>
<evidence type="ECO:0000256" key="2">
    <source>
        <dbReference type="ARBA" id="ARBA00007249"/>
    </source>
</evidence>
<dbReference type="InterPro" id="IPR004160">
    <property type="entry name" value="Transl_elong_EFTu/EF1A_C"/>
</dbReference>
<accession>A0A1E3NMM9</accession>
<evidence type="ECO:0000256" key="7">
    <source>
        <dbReference type="ARBA" id="ARBA00023128"/>
    </source>
</evidence>
<dbReference type="InterPro" id="IPR004161">
    <property type="entry name" value="EFTu-like_2"/>
</dbReference>
<dbReference type="GO" id="GO:0005739">
    <property type="term" value="C:mitochondrion"/>
    <property type="evidence" value="ECO:0007669"/>
    <property type="project" value="UniProtKB-SubCell"/>
</dbReference>
<dbReference type="NCBIfam" id="NF009373">
    <property type="entry name" value="PRK12736.1"/>
    <property type="match status" value="1"/>
</dbReference>
<evidence type="ECO:0000256" key="9">
    <source>
        <dbReference type="ARBA" id="ARBA00057325"/>
    </source>
</evidence>
<feature type="region of interest" description="Disordered" evidence="11">
    <location>
        <begin position="1"/>
        <end position="66"/>
    </location>
</feature>
<dbReference type="HAMAP" id="MF_00118_B">
    <property type="entry name" value="EF_Tu_B"/>
    <property type="match status" value="1"/>
</dbReference>
<evidence type="ECO:0000256" key="5">
    <source>
        <dbReference type="ARBA" id="ARBA00022917"/>
    </source>
</evidence>
<dbReference type="Proteomes" id="UP000094455">
    <property type="component" value="Unassembled WGS sequence"/>
</dbReference>
<dbReference type="InterPro" id="IPR050055">
    <property type="entry name" value="EF-Tu_GTPase"/>
</dbReference>
<comment type="similarity">
    <text evidence="2">Belongs to the TRAFAC class translation factor GTPase superfamily. Classic translation factor GTPase family. EF-Tu/EF-1A subfamily.</text>
</comment>
<dbReference type="RefSeq" id="XP_019018493.1">
    <property type="nucleotide sequence ID" value="XM_019163928.1"/>
</dbReference>
<dbReference type="CDD" id="cd01884">
    <property type="entry name" value="EF_Tu"/>
    <property type="match status" value="1"/>
</dbReference>
<evidence type="ECO:0000256" key="11">
    <source>
        <dbReference type="SAM" id="MobiDB-lite"/>
    </source>
</evidence>
<evidence type="ECO:0000256" key="6">
    <source>
        <dbReference type="ARBA" id="ARBA00022946"/>
    </source>
</evidence>
<dbReference type="InterPro" id="IPR000795">
    <property type="entry name" value="T_Tr_GTP-bd_dom"/>
</dbReference>
<dbReference type="AlphaFoldDB" id="A0A1E3NMM9"/>
<keyword evidence="5" id="KW-0648">Protein biosynthesis</keyword>
<keyword evidence="4" id="KW-0251">Elongation factor</keyword>
<dbReference type="GeneID" id="30180615"/>
<dbReference type="InterPro" id="IPR009000">
    <property type="entry name" value="Transl_B-barrel_sf"/>
</dbReference>
<dbReference type="PROSITE" id="PS51722">
    <property type="entry name" value="G_TR_2"/>
    <property type="match status" value="1"/>
</dbReference>
<dbReference type="CDD" id="cd03707">
    <property type="entry name" value="EFTU_III"/>
    <property type="match status" value="1"/>
</dbReference>
<dbReference type="GO" id="GO:0005525">
    <property type="term" value="F:GTP binding"/>
    <property type="evidence" value="ECO:0007669"/>
    <property type="project" value="UniProtKB-KW"/>
</dbReference>
<keyword evidence="8" id="KW-0342">GTP-binding</keyword>
<dbReference type="FunFam" id="2.40.30.10:FF:000001">
    <property type="entry name" value="Elongation factor Tu"/>
    <property type="match status" value="1"/>
</dbReference>
<dbReference type="InterPro" id="IPR031157">
    <property type="entry name" value="G_TR_CS"/>
</dbReference>
<dbReference type="InterPro" id="IPR027417">
    <property type="entry name" value="P-loop_NTPase"/>
</dbReference>
<protein>
    <recommendedName>
        <fullName evidence="10">Elongation factor Tu</fullName>
    </recommendedName>
</protein>
<evidence type="ECO:0000256" key="3">
    <source>
        <dbReference type="ARBA" id="ARBA00022741"/>
    </source>
</evidence>
<dbReference type="CDD" id="cd03697">
    <property type="entry name" value="EFTU_II"/>
    <property type="match status" value="1"/>
</dbReference>
<dbReference type="Pfam" id="PF00009">
    <property type="entry name" value="GTP_EFTU"/>
    <property type="match status" value="1"/>
</dbReference>
<dbReference type="InterPro" id="IPR004541">
    <property type="entry name" value="Transl_elong_EFTu/EF1A_bac/org"/>
</dbReference>